<feature type="compositionally biased region" description="Acidic residues" evidence="13">
    <location>
        <begin position="203"/>
        <end position="217"/>
    </location>
</feature>
<dbReference type="EC" id="5.6.2.4" evidence="11"/>
<dbReference type="GO" id="GO:0005694">
    <property type="term" value="C:chromosome"/>
    <property type="evidence" value="ECO:0007669"/>
    <property type="project" value="TreeGrafter"/>
</dbReference>
<evidence type="ECO:0000256" key="3">
    <source>
        <dbReference type="ARBA" id="ARBA00022741"/>
    </source>
</evidence>
<dbReference type="GO" id="GO:0005634">
    <property type="term" value="C:nucleus"/>
    <property type="evidence" value="ECO:0007669"/>
    <property type="project" value="TreeGrafter"/>
</dbReference>
<evidence type="ECO:0000256" key="2">
    <source>
        <dbReference type="ARBA" id="ARBA00022723"/>
    </source>
</evidence>
<evidence type="ECO:0000256" key="11">
    <source>
        <dbReference type="ARBA" id="ARBA00034808"/>
    </source>
</evidence>
<keyword evidence="4 12" id="KW-0863">Zinc-finger</keyword>
<dbReference type="GO" id="GO:0008270">
    <property type="term" value="F:zinc ion binding"/>
    <property type="evidence" value="ECO:0007669"/>
    <property type="project" value="UniProtKB-KW"/>
</dbReference>
<dbReference type="InterPro" id="IPR027417">
    <property type="entry name" value="P-loop_NTPase"/>
</dbReference>
<keyword evidence="9" id="KW-0238">DNA-binding</keyword>
<dbReference type="PROSITE" id="PS51192">
    <property type="entry name" value="HELICASE_ATP_BIND_1"/>
    <property type="match status" value="1"/>
</dbReference>
<dbReference type="SMART" id="SM00487">
    <property type="entry name" value="DEXDc"/>
    <property type="match status" value="1"/>
</dbReference>
<evidence type="ECO:0000256" key="7">
    <source>
        <dbReference type="ARBA" id="ARBA00022833"/>
    </source>
</evidence>
<dbReference type="InterPro" id="IPR011545">
    <property type="entry name" value="DEAD/DEAH_box_helicase_dom"/>
</dbReference>
<evidence type="ECO:0000259" key="15">
    <source>
        <dbReference type="PROSITE" id="PS51194"/>
    </source>
</evidence>
<evidence type="ECO:0000256" key="9">
    <source>
        <dbReference type="ARBA" id="ARBA00023125"/>
    </source>
</evidence>
<keyword evidence="3" id="KW-0547">Nucleotide-binding</keyword>
<dbReference type="PROSITE" id="PS51999">
    <property type="entry name" value="ZF_GRF"/>
    <property type="match status" value="1"/>
</dbReference>
<dbReference type="InterPro" id="IPR014001">
    <property type="entry name" value="Helicase_ATP-bd"/>
</dbReference>
<comment type="similarity">
    <text evidence="1">Belongs to the helicase family. RecQ subfamily.</text>
</comment>
<dbReference type="Pfam" id="PF00271">
    <property type="entry name" value="Helicase_C"/>
    <property type="match status" value="1"/>
</dbReference>
<keyword evidence="5" id="KW-0378">Hydrolase</keyword>
<feature type="compositionally biased region" description="Basic residues" evidence="13">
    <location>
        <begin position="160"/>
        <end position="191"/>
    </location>
</feature>
<keyword evidence="6" id="KW-0347">Helicase</keyword>
<evidence type="ECO:0000256" key="5">
    <source>
        <dbReference type="ARBA" id="ARBA00022801"/>
    </source>
</evidence>
<dbReference type="GO" id="GO:0000724">
    <property type="term" value="P:double-strand break repair via homologous recombination"/>
    <property type="evidence" value="ECO:0007669"/>
    <property type="project" value="TreeGrafter"/>
</dbReference>
<proteinExistence type="inferred from homology"/>
<dbReference type="AlphaFoldDB" id="A0A7S3JR36"/>
<dbReference type="PANTHER" id="PTHR13710:SF108">
    <property type="entry name" value="ATP-DEPENDENT DNA HELICASE Q4"/>
    <property type="match status" value="1"/>
</dbReference>
<keyword evidence="2" id="KW-0479">Metal-binding</keyword>
<evidence type="ECO:0000256" key="12">
    <source>
        <dbReference type="PROSITE-ProRule" id="PRU01343"/>
    </source>
</evidence>
<reference evidence="17" key="1">
    <citation type="submission" date="2021-01" db="EMBL/GenBank/DDBJ databases">
        <authorList>
            <person name="Corre E."/>
            <person name="Pelletier E."/>
            <person name="Niang G."/>
            <person name="Scheremetjew M."/>
            <person name="Finn R."/>
            <person name="Kale V."/>
            <person name="Holt S."/>
            <person name="Cochrane G."/>
            <person name="Meng A."/>
            <person name="Brown T."/>
            <person name="Cohen L."/>
        </authorList>
    </citation>
    <scope>NUCLEOTIDE SEQUENCE</scope>
    <source>
        <strain evidence="17">CCMP1510</strain>
    </source>
</reference>
<dbReference type="Pfam" id="PF00270">
    <property type="entry name" value="DEAD"/>
    <property type="match status" value="1"/>
</dbReference>
<dbReference type="Gene3D" id="3.40.50.300">
    <property type="entry name" value="P-loop containing nucleotide triphosphate hydrolases"/>
    <property type="match status" value="2"/>
</dbReference>
<evidence type="ECO:0000256" key="1">
    <source>
        <dbReference type="ARBA" id="ARBA00005446"/>
    </source>
</evidence>
<dbReference type="PROSITE" id="PS00690">
    <property type="entry name" value="DEAH_ATP_HELICASE"/>
    <property type="match status" value="1"/>
</dbReference>
<dbReference type="EMBL" id="HBIJ01004091">
    <property type="protein sequence ID" value="CAE0362160.1"/>
    <property type="molecule type" value="Transcribed_RNA"/>
</dbReference>
<comment type="catalytic activity">
    <reaction evidence="10">
        <text>Couples ATP hydrolysis with the unwinding of duplex DNA by translocating in the 3'-5' direction.</text>
        <dbReference type="EC" id="5.6.2.4"/>
    </reaction>
</comment>
<dbReference type="GO" id="GO:0005737">
    <property type="term" value="C:cytoplasm"/>
    <property type="evidence" value="ECO:0007669"/>
    <property type="project" value="TreeGrafter"/>
</dbReference>
<protein>
    <recommendedName>
        <fullName evidence="11">DNA 3'-5' helicase</fullName>
        <ecNumber evidence="11">5.6.2.4</ecNumber>
    </recommendedName>
</protein>
<dbReference type="InterPro" id="IPR002464">
    <property type="entry name" value="DNA/RNA_helicase_DEAH_CS"/>
</dbReference>
<evidence type="ECO:0000256" key="4">
    <source>
        <dbReference type="ARBA" id="ARBA00022771"/>
    </source>
</evidence>
<organism evidence="17">
    <name type="scientific">Aureoumbra lagunensis</name>
    <dbReference type="NCBI Taxonomy" id="44058"/>
    <lineage>
        <taxon>Eukaryota</taxon>
        <taxon>Sar</taxon>
        <taxon>Stramenopiles</taxon>
        <taxon>Ochrophyta</taxon>
        <taxon>Pelagophyceae</taxon>
        <taxon>Pelagomonadales</taxon>
        <taxon>Aureoumbra</taxon>
    </lineage>
</organism>
<dbReference type="PROSITE" id="PS51194">
    <property type="entry name" value="HELICASE_CTER"/>
    <property type="match status" value="1"/>
</dbReference>
<keyword evidence="7" id="KW-0862">Zinc</keyword>
<dbReference type="NCBIfam" id="TIGR00614">
    <property type="entry name" value="recQ_fam"/>
    <property type="match status" value="1"/>
</dbReference>
<dbReference type="InterPro" id="IPR004589">
    <property type="entry name" value="DNA_helicase_ATP-dep_RecQ"/>
</dbReference>
<evidence type="ECO:0000256" key="6">
    <source>
        <dbReference type="ARBA" id="ARBA00022806"/>
    </source>
</evidence>
<dbReference type="InterPro" id="IPR001650">
    <property type="entry name" value="Helicase_C-like"/>
</dbReference>
<dbReference type="Pfam" id="PF06839">
    <property type="entry name" value="Zn_ribbon_GRF"/>
    <property type="match status" value="1"/>
</dbReference>
<evidence type="ECO:0000256" key="8">
    <source>
        <dbReference type="ARBA" id="ARBA00022840"/>
    </source>
</evidence>
<dbReference type="GO" id="GO:0005524">
    <property type="term" value="F:ATP binding"/>
    <property type="evidence" value="ECO:0007669"/>
    <property type="project" value="UniProtKB-KW"/>
</dbReference>
<name>A0A7S3JR36_9STRA</name>
<dbReference type="PANTHER" id="PTHR13710">
    <property type="entry name" value="DNA HELICASE RECQ FAMILY MEMBER"/>
    <property type="match status" value="1"/>
</dbReference>
<dbReference type="SUPFAM" id="SSF52540">
    <property type="entry name" value="P-loop containing nucleoside triphosphate hydrolases"/>
    <property type="match status" value="1"/>
</dbReference>
<feature type="domain" description="Helicase C-terminal" evidence="15">
    <location>
        <begin position="508"/>
        <end position="661"/>
    </location>
</feature>
<dbReference type="InterPro" id="IPR010666">
    <property type="entry name" value="Znf_GRF"/>
</dbReference>
<evidence type="ECO:0000256" key="10">
    <source>
        <dbReference type="ARBA" id="ARBA00034617"/>
    </source>
</evidence>
<evidence type="ECO:0000256" key="13">
    <source>
        <dbReference type="SAM" id="MobiDB-lite"/>
    </source>
</evidence>
<gene>
    <name evidence="17" type="ORF">ALAG00032_LOCUS2901</name>
</gene>
<dbReference type="GO" id="GO:0043138">
    <property type="term" value="F:3'-5' DNA helicase activity"/>
    <property type="evidence" value="ECO:0007669"/>
    <property type="project" value="UniProtKB-EC"/>
</dbReference>
<feature type="compositionally biased region" description="Low complexity" evidence="13">
    <location>
        <begin position="145"/>
        <end position="157"/>
    </location>
</feature>
<dbReference type="GO" id="GO:0009378">
    <property type="term" value="F:four-way junction helicase activity"/>
    <property type="evidence" value="ECO:0007669"/>
    <property type="project" value="TreeGrafter"/>
</dbReference>
<feature type="region of interest" description="Disordered" evidence="13">
    <location>
        <begin position="144"/>
        <end position="258"/>
    </location>
</feature>
<accession>A0A7S3JR36</accession>
<feature type="domain" description="GRF-type" evidence="16">
    <location>
        <begin position="32"/>
        <end position="73"/>
    </location>
</feature>
<keyword evidence="8" id="KW-0067">ATP-binding</keyword>
<evidence type="ECO:0000259" key="14">
    <source>
        <dbReference type="PROSITE" id="PS51192"/>
    </source>
</evidence>
<dbReference type="GO" id="GO:0003677">
    <property type="term" value="F:DNA binding"/>
    <property type="evidence" value="ECO:0007669"/>
    <property type="project" value="UniProtKB-KW"/>
</dbReference>
<evidence type="ECO:0000259" key="16">
    <source>
        <dbReference type="PROSITE" id="PS51999"/>
    </source>
</evidence>
<evidence type="ECO:0000313" key="17">
    <source>
        <dbReference type="EMBL" id="CAE0362160.1"/>
    </source>
</evidence>
<sequence>MEAALVSIRKGGTSRHGDLDDDGRYRIYAPRCPHHGGTARLLRVKKKSTGNYDRPFYVCGENGCDYFKWADDHAPAVAANAKARAQETLDDWRNRVSKQRAKARTSQTLPELKAELLRRGLDPRLRRKSKQRILDALLEDDKQRLGQPPLQRQLDLPTKATKKRQASAKNKSKKSKKPKLPTRESRHRRSAARVADAKMKDLAEDDANISSEEDNQEFTDAMSQSDQDKDKTVLMSESSDDNNDDDSSSSGDSLDILPPLSITSTIKDTSQMSSVQVLRSVFGYSDFRPGQQWAIERVLQGLSSILVLPTGSGKSLCYQLPALLQNGLTVVVSPLLALIEEQMARLPPELPAVSLGGSGSLESRLRSIEDIKHGRAKIIFTSPERMSSRIFAEAFSDIECSLFVVDEAHCVSQWSHNFRPAFLKIGDTARNVLRPRAVLALTATASRAVVNDICQVLDLNSQSASEGGDVRIDSWRRSNLDLEVVRIDEKYVDDTNQVLSRDEAEIAKQDALFNILRTEMSSKKKKGVIIVYVQKQSDSERLASAIKERGVDCVRYYHAGMTWIDRTKTARDFARGKANIVVATVAFGMGIDKADVRCVIHYCAPSSLERYVQEIGRAGRDGKPARCVCLLAESDLSRLESLGHGDGVELCQIRSLLGRMVEHPESWTPLVLEDIALQLDLKPEVLETVIALLDARRVEVSRDPDSAKPEFILAASLSCGGKFTDGIRLRRRPQSDPSESGQQLLDILQAQRPSILSFNDNEQASVLAGPYSLCNALRELGLPPWQAKRELERLKQLGLIDVTYCRQALLVRLRSDADRSPAIVDALAFDIHAELAAIEKAGLSKLSACTEALRAAALPLNFDDEEESKLRAEKLATAIDAYFERTEKSSNTAALSDPNKSKKLSVELAPTLSALFLDPRLCRPQQLLPQLHTNIEFKARAATRILHGISSAAFSVCDWRDSPFWNIAPHIDFASLFSVVQDYLRSAKYY</sequence>
<feature type="domain" description="Helicase ATP-binding" evidence="14">
    <location>
        <begin position="295"/>
        <end position="463"/>
    </location>
</feature>
<dbReference type="SMART" id="SM00490">
    <property type="entry name" value="HELICc"/>
    <property type="match status" value="1"/>
</dbReference>
<feature type="compositionally biased region" description="Acidic residues" evidence="13">
    <location>
        <begin position="238"/>
        <end position="247"/>
    </location>
</feature>
<dbReference type="GO" id="GO:0016787">
    <property type="term" value="F:hydrolase activity"/>
    <property type="evidence" value="ECO:0007669"/>
    <property type="project" value="UniProtKB-KW"/>
</dbReference>